<comment type="caution">
    <text evidence="1">The sequence shown here is derived from an EMBL/GenBank/DDBJ whole genome shotgun (WGS) entry which is preliminary data.</text>
</comment>
<reference evidence="1 2" key="1">
    <citation type="submission" date="2007-11" db="EMBL/GenBank/DDBJ databases">
        <title>Draft genome sequence of Bacteroides stercoris(ATCC 43183).</title>
        <authorList>
            <person name="Sudarsanam P."/>
            <person name="Ley R."/>
            <person name="Guruge J."/>
            <person name="Turnbaugh P.J."/>
            <person name="Mahowald M."/>
            <person name="Liep D."/>
            <person name="Gordon J."/>
        </authorList>
    </citation>
    <scope>NUCLEOTIDE SEQUENCE [LARGE SCALE GENOMIC DNA]</scope>
    <source>
        <strain evidence="1 2">ATCC 43183</strain>
    </source>
</reference>
<protein>
    <submittedName>
        <fullName evidence="1">Uncharacterized protein</fullName>
    </submittedName>
</protein>
<accession>B0NTR0</accession>
<evidence type="ECO:0000313" key="1">
    <source>
        <dbReference type="EMBL" id="EDS13752.1"/>
    </source>
</evidence>
<name>B0NTR0_BACSE</name>
<proteinExistence type="predicted"/>
<dbReference type="Proteomes" id="UP000004713">
    <property type="component" value="Unassembled WGS sequence"/>
</dbReference>
<organism evidence="1 2">
    <name type="scientific">Bacteroides stercoris ATCC 43183</name>
    <dbReference type="NCBI Taxonomy" id="449673"/>
    <lineage>
        <taxon>Bacteria</taxon>
        <taxon>Pseudomonadati</taxon>
        <taxon>Bacteroidota</taxon>
        <taxon>Bacteroidia</taxon>
        <taxon>Bacteroidales</taxon>
        <taxon>Bacteroidaceae</taxon>
        <taxon>Bacteroides</taxon>
    </lineage>
</organism>
<sequence>MFFILKLQINIDKCRNRKTTAPAVTAHAFTSTGYARAAAMLPATQRTQYNSIEDKIYYRISTA</sequence>
<evidence type="ECO:0000313" key="2">
    <source>
        <dbReference type="Proteomes" id="UP000004713"/>
    </source>
</evidence>
<dbReference type="EMBL" id="ABFZ02000022">
    <property type="protein sequence ID" value="EDS13752.1"/>
    <property type="molecule type" value="Genomic_DNA"/>
</dbReference>
<dbReference type="HOGENOM" id="CLU_2876555_0_0_10"/>
<gene>
    <name evidence="1" type="ORF">BACSTE_02893</name>
</gene>
<reference evidence="1 2" key="2">
    <citation type="submission" date="2007-11" db="EMBL/GenBank/DDBJ databases">
        <authorList>
            <person name="Fulton L."/>
            <person name="Clifton S."/>
            <person name="Fulton B."/>
            <person name="Xu J."/>
            <person name="Minx P."/>
            <person name="Pepin K.H."/>
            <person name="Johnson M."/>
            <person name="Thiruvilangam P."/>
            <person name="Bhonagiri V."/>
            <person name="Nash W.E."/>
            <person name="Mardis E.R."/>
            <person name="Wilson R.K."/>
        </authorList>
    </citation>
    <scope>NUCLEOTIDE SEQUENCE [LARGE SCALE GENOMIC DNA]</scope>
    <source>
        <strain evidence="1 2">ATCC 43183</strain>
    </source>
</reference>
<dbReference type="AlphaFoldDB" id="B0NTR0"/>